<dbReference type="SUPFAM" id="SSF52540">
    <property type="entry name" value="P-loop containing nucleoside triphosphate hydrolases"/>
    <property type="match status" value="1"/>
</dbReference>
<dbReference type="EC" id="2.8.2.21" evidence="1"/>
<accession>A0A8S3RZZ0</accession>
<protein>
    <submittedName>
        <fullName evidence="1">CHST1</fullName>
        <ecNumber evidence="1">2.8.2.21</ecNumber>
    </submittedName>
</protein>
<dbReference type="PANTHER" id="PTHR10704:SF44">
    <property type="entry name" value="LD35051P-RELATED"/>
    <property type="match status" value="1"/>
</dbReference>
<keyword evidence="2" id="KW-1185">Reference proteome</keyword>
<dbReference type="AlphaFoldDB" id="A0A8S3RZZ0"/>
<dbReference type="InterPro" id="IPR027417">
    <property type="entry name" value="P-loop_NTPase"/>
</dbReference>
<dbReference type="GO" id="GO:0006790">
    <property type="term" value="P:sulfur compound metabolic process"/>
    <property type="evidence" value="ECO:0007669"/>
    <property type="project" value="TreeGrafter"/>
</dbReference>
<comment type="caution">
    <text evidence="1">The sequence shown here is derived from an EMBL/GenBank/DDBJ whole genome shotgun (WGS) entry which is preliminary data.</text>
</comment>
<sequence>MSVLVLVFLSYRHQNIYVKDLYYATETQLINTSIMVRQKNIISDSTDILLFGYMKGETTFVGNIVGCRTNVFYFYEPLWSLSTGGYFTKDKECGFHENNCKSYNSILLNIPKLLSSLYDCNTETIEKLTTEVQTKITCTSSGSTSTAFQERNISKLATICTSAKSRVTKVLRIGADLIEGLIHIRPNLKIIYLYRDPRAIIRSRTKRLKGSITAMTKAVCGKMDTDSRIMLGLTNKYSENIVFVSAERIAKILLKFRKDFLIF</sequence>
<name>A0A8S3RZZ0_MYTED</name>
<dbReference type="Gene3D" id="3.40.50.300">
    <property type="entry name" value="P-loop containing nucleotide triphosphate hydrolases"/>
    <property type="match status" value="1"/>
</dbReference>
<evidence type="ECO:0000313" key="1">
    <source>
        <dbReference type="EMBL" id="CAG2213960.1"/>
    </source>
</evidence>
<dbReference type="GO" id="GO:0001517">
    <property type="term" value="F:N-acetylglucosamine 6-O-sulfotransferase activity"/>
    <property type="evidence" value="ECO:0007669"/>
    <property type="project" value="TreeGrafter"/>
</dbReference>
<dbReference type="GO" id="GO:0045130">
    <property type="term" value="F:keratan sulfotransferase activity"/>
    <property type="evidence" value="ECO:0007669"/>
    <property type="project" value="UniProtKB-EC"/>
</dbReference>
<gene>
    <name evidence="1" type="ORF">MEDL_27861</name>
</gene>
<dbReference type="Proteomes" id="UP000683360">
    <property type="component" value="Unassembled WGS sequence"/>
</dbReference>
<dbReference type="InterPro" id="IPR051135">
    <property type="entry name" value="Gal/GlcNAc/GalNAc_ST"/>
</dbReference>
<keyword evidence="1" id="KW-0808">Transferase</keyword>
<reference evidence="1" key="1">
    <citation type="submission" date="2021-03" db="EMBL/GenBank/DDBJ databases">
        <authorList>
            <person name="Bekaert M."/>
        </authorList>
    </citation>
    <scope>NUCLEOTIDE SEQUENCE</scope>
</reference>
<dbReference type="EMBL" id="CAJPWZ010001396">
    <property type="protein sequence ID" value="CAG2213960.1"/>
    <property type="molecule type" value="Genomic_DNA"/>
</dbReference>
<dbReference type="PANTHER" id="PTHR10704">
    <property type="entry name" value="CARBOHYDRATE SULFOTRANSFERASE"/>
    <property type="match status" value="1"/>
</dbReference>
<dbReference type="OrthoDB" id="6138663at2759"/>
<dbReference type="GO" id="GO:0006044">
    <property type="term" value="P:N-acetylglucosamine metabolic process"/>
    <property type="evidence" value="ECO:0007669"/>
    <property type="project" value="TreeGrafter"/>
</dbReference>
<evidence type="ECO:0000313" key="2">
    <source>
        <dbReference type="Proteomes" id="UP000683360"/>
    </source>
</evidence>
<organism evidence="1 2">
    <name type="scientific">Mytilus edulis</name>
    <name type="common">Blue mussel</name>
    <dbReference type="NCBI Taxonomy" id="6550"/>
    <lineage>
        <taxon>Eukaryota</taxon>
        <taxon>Metazoa</taxon>
        <taxon>Spiralia</taxon>
        <taxon>Lophotrochozoa</taxon>
        <taxon>Mollusca</taxon>
        <taxon>Bivalvia</taxon>
        <taxon>Autobranchia</taxon>
        <taxon>Pteriomorphia</taxon>
        <taxon>Mytilida</taxon>
        <taxon>Mytiloidea</taxon>
        <taxon>Mytilidae</taxon>
        <taxon>Mytilinae</taxon>
        <taxon>Mytilus</taxon>
    </lineage>
</organism>
<proteinExistence type="predicted"/>